<keyword evidence="1 5" id="KW-0489">Methyltransferase</keyword>
<accession>A0ABV1ZN98</accession>
<dbReference type="EC" id="2.1.1.37" evidence="7"/>
<dbReference type="InterPro" id="IPR050390">
    <property type="entry name" value="C5-Methyltransferase"/>
</dbReference>
<dbReference type="GO" id="GO:0032259">
    <property type="term" value="P:methylation"/>
    <property type="evidence" value="ECO:0007669"/>
    <property type="project" value="UniProtKB-KW"/>
</dbReference>
<evidence type="ECO:0000256" key="1">
    <source>
        <dbReference type="ARBA" id="ARBA00022603"/>
    </source>
</evidence>
<evidence type="ECO:0000313" key="8">
    <source>
        <dbReference type="EMBL" id="MES0832585.1"/>
    </source>
</evidence>
<dbReference type="PROSITE" id="PS00094">
    <property type="entry name" value="C5_MTASE_1"/>
    <property type="match status" value="1"/>
</dbReference>
<evidence type="ECO:0000256" key="4">
    <source>
        <dbReference type="ARBA" id="ARBA00022747"/>
    </source>
</evidence>
<evidence type="ECO:0000256" key="6">
    <source>
        <dbReference type="RuleBase" id="RU000416"/>
    </source>
</evidence>
<name>A0ABV1ZN98_9ACTN</name>
<gene>
    <name evidence="8" type="ORF">ABUK86_02265</name>
</gene>
<dbReference type="InterPro" id="IPR029063">
    <property type="entry name" value="SAM-dependent_MTases_sf"/>
</dbReference>
<sequence>MVRKSSGYGVPLKRSEYVHLEPHHDHVATEDDFQGWAAAKVTAGKLLAVDLFTGAGGLSYGIKEAGWTIAAGIDFDDRAVETHAHNFSGLSLMRDLGDPKIRDELVALLGQVEIDLVAGGPPCQPFSLAGRNKIRDLVRRHGRNPEDARKELWQAYLDIVEQLNPRAVLMENVPDMGLQDDFAVIRIIEERLERRGYAVETRIVPAWQHGVPQQRKRLILLARRDVEAFPWPEKQPRVTLNEAIGDLPRITVVPLSGWEGRTDRPKNVPSFELHRDMEHLPMQYVAKRRPFTWVTAPRGDVGATVMPYKDQGEDAPDFVRLMRQDVPDADRGFVHDHYSRRVREDDFNVFEKLTTDLTYADLDGTVELRYDTSKFKDKYHRLRGDDLSRTITAHLAKDGYWYIHPAEHRTLTVREAARVQSFPDSFRFAGTRSDAFRQIGNAVPPLLGKAAATALLPLDNCQPIDGATTEAGRLREGLNAWARQQREGDMWFYFPGKKMGPIQAAVMSILAGSKLSHEQLVSMLAVLDGVSTLSNESLEELLALAPTASARKKLERLRRGVAQTALWAASQREKDTPEEIQRVAVGISLQPTEIKMYTILRNGPDLLLSSAPSQRVAARVAGTQSHLFNKGTEGRVDLSRLIGADDNASLRMAAVHRIGQQLCETNQVDCNNCPLQKFCVTAKDPAEIQKIEDLRAEQMKSKSTGSKRAWAARTARQQEGIDLFSVFSPEG</sequence>
<dbReference type="NCBIfam" id="TIGR00675">
    <property type="entry name" value="dcm"/>
    <property type="match status" value="1"/>
</dbReference>
<reference evidence="8 9" key="1">
    <citation type="submission" date="2024-06" db="EMBL/GenBank/DDBJ databases">
        <authorList>
            <person name="Bataeva Y.V."/>
            <person name="Grigorian L.N."/>
            <person name="Solomentsev V.I."/>
        </authorList>
    </citation>
    <scope>NUCLEOTIDE SEQUENCE [LARGE SCALE GENOMIC DNA]</scope>
    <source>
        <strain evidence="9">SCPM-O-B-12605 (RCAM04882)</strain>
    </source>
</reference>
<dbReference type="InterPro" id="IPR001525">
    <property type="entry name" value="C5_MeTfrase"/>
</dbReference>
<dbReference type="GO" id="GO:0003886">
    <property type="term" value="F:DNA (cytosine-5-)-methyltransferase activity"/>
    <property type="evidence" value="ECO:0007669"/>
    <property type="project" value="UniProtKB-EC"/>
</dbReference>
<evidence type="ECO:0000256" key="7">
    <source>
        <dbReference type="RuleBase" id="RU000417"/>
    </source>
</evidence>
<evidence type="ECO:0000256" key="2">
    <source>
        <dbReference type="ARBA" id="ARBA00022679"/>
    </source>
</evidence>
<dbReference type="InterPro" id="IPR018117">
    <property type="entry name" value="C5_DNA_meth_AS"/>
</dbReference>
<dbReference type="PRINTS" id="PR00105">
    <property type="entry name" value="C5METTRFRASE"/>
</dbReference>
<dbReference type="PANTHER" id="PTHR10629:SF52">
    <property type="entry name" value="DNA (CYTOSINE-5)-METHYLTRANSFERASE 1"/>
    <property type="match status" value="1"/>
</dbReference>
<protein>
    <recommendedName>
        <fullName evidence="7">Cytosine-specific methyltransferase</fullName>
        <ecNumber evidence="7">2.1.1.37</ecNumber>
    </recommendedName>
</protein>
<feature type="active site" evidence="5">
    <location>
        <position position="123"/>
    </location>
</feature>
<evidence type="ECO:0000256" key="5">
    <source>
        <dbReference type="PROSITE-ProRule" id="PRU01016"/>
    </source>
</evidence>
<evidence type="ECO:0000256" key="3">
    <source>
        <dbReference type="ARBA" id="ARBA00022691"/>
    </source>
</evidence>
<proteinExistence type="inferred from homology"/>
<dbReference type="Gene3D" id="3.90.120.10">
    <property type="entry name" value="DNA Methylase, subunit A, domain 2"/>
    <property type="match status" value="1"/>
</dbReference>
<dbReference type="Gene3D" id="3.40.50.150">
    <property type="entry name" value="Vaccinia Virus protein VP39"/>
    <property type="match status" value="1"/>
</dbReference>
<comment type="catalytic activity">
    <reaction evidence="7">
        <text>a 2'-deoxycytidine in DNA + S-adenosyl-L-methionine = a 5-methyl-2'-deoxycytidine in DNA + S-adenosyl-L-homocysteine + H(+)</text>
        <dbReference type="Rhea" id="RHEA:13681"/>
        <dbReference type="Rhea" id="RHEA-COMP:11369"/>
        <dbReference type="Rhea" id="RHEA-COMP:11370"/>
        <dbReference type="ChEBI" id="CHEBI:15378"/>
        <dbReference type="ChEBI" id="CHEBI:57856"/>
        <dbReference type="ChEBI" id="CHEBI:59789"/>
        <dbReference type="ChEBI" id="CHEBI:85452"/>
        <dbReference type="ChEBI" id="CHEBI:85454"/>
        <dbReference type="EC" id="2.1.1.37"/>
    </reaction>
</comment>
<dbReference type="PROSITE" id="PS51679">
    <property type="entry name" value="SAM_MT_C5"/>
    <property type="match status" value="1"/>
</dbReference>
<dbReference type="SUPFAM" id="SSF53335">
    <property type="entry name" value="S-adenosyl-L-methionine-dependent methyltransferases"/>
    <property type="match status" value="1"/>
</dbReference>
<keyword evidence="3 5" id="KW-0949">S-adenosyl-L-methionine</keyword>
<dbReference type="EMBL" id="JBEQNB010000001">
    <property type="protein sequence ID" value="MES0832585.1"/>
    <property type="molecule type" value="Genomic_DNA"/>
</dbReference>
<keyword evidence="9" id="KW-1185">Reference proteome</keyword>
<keyword evidence="4" id="KW-0680">Restriction system</keyword>
<dbReference type="PANTHER" id="PTHR10629">
    <property type="entry name" value="CYTOSINE-SPECIFIC METHYLTRANSFERASE"/>
    <property type="match status" value="1"/>
</dbReference>
<dbReference type="Proteomes" id="UP001432401">
    <property type="component" value="Unassembled WGS sequence"/>
</dbReference>
<dbReference type="Pfam" id="PF00145">
    <property type="entry name" value="DNA_methylase"/>
    <property type="match status" value="1"/>
</dbReference>
<evidence type="ECO:0000313" key="9">
    <source>
        <dbReference type="Proteomes" id="UP001432401"/>
    </source>
</evidence>
<comment type="caution">
    <text evidence="8">The sequence shown here is derived from an EMBL/GenBank/DDBJ whole genome shotgun (WGS) entry which is preliminary data.</text>
</comment>
<comment type="similarity">
    <text evidence="5 6">Belongs to the class I-like SAM-binding methyltransferase superfamily. C5-methyltransferase family.</text>
</comment>
<keyword evidence="2 5" id="KW-0808">Transferase</keyword>
<organism evidence="8 9">
    <name type="scientific">Nocardiopsis tropica</name>
    <dbReference type="NCBI Taxonomy" id="109330"/>
    <lineage>
        <taxon>Bacteria</taxon>
        <taxon>Bacillati</taxon>
        <taxon>Actinomycetota</taxon>
        <taxon>Actinomycetes</taxon>
        <taxon>Streptosporangiales</taxon>
        <taxon>Nocardiopsidaceae</taxon>
        <taxon>Nocardiopsis</taxon>
    </lineage>
</organism>
<dbReference type="RefSeq" id="WP_344176767.1">
    <property type="nucleotide sequence ID" value="NZ_JBEQNA010000008.1"/>
</dbReference>